<dbReference type="InterPro" id="IPR018200">
    <property type="entry name" value="USP_CS"/>
</dbReference>
<sequence>MLRSFTGQVELVRPAVTRFATSFLTIQRIHKQRNNLRKMFTSPEWSSSKWAKESAVRVLRLVDGEKRPAMGYIYEAIDRAKEVIISSFNEKEDKYMDVLKIVDKRWESQLHRPLHAAGLFGMDCNCICNVFFNSLASSRCFLPFLQSLLAMNNVGDQQKSETLPLVVSLTSLLEELCLVRDEKTAVNPRRVMLALTEYIHGFNLTRQQDAAEAFSHVLSSLEKEISQHYIHLQHGGSLADITAFFSRAYSQEKGAPNEFEKWQKLLHGPFDGILGSYLTCQTCSSMLSVDVEFFRSLPLSPVLDEHAKIMEGCSVLDCLEHFTEVECVDSYRCSRCWHRSALKHLSCGTQKDEVTMKKLSHCVKLDSCECKNLLSNEGILWAGTSHTLKKLSIIKFPKVVSFHLQRSSMNWHGEFIKLEGHISFPLSLDLSPYTEGAANFGQLNSVNFKHSFVSRIGHLLEQQNGQNLAHVYRIVAGKPLAISVLENKFKVPFSGLLGSKLMEATAGGSSEKVLIRHFLTNHRYLCSIVTYTLSCQVEISSLRSSKSCMYHLCSVVEHYGRPGSGHYAVYRKVASQLSSGAAGEIQDFVDGSWVYISDSNVRHVSEEDVLSAEASMLFYEKFDADQ</sequence>
<evidence type="ECO:0000256" key="4">
    <source>
        <dbReference type="ARBA" id="ARBA00022670"/>
    </source>
</evidence>
<name>A0ABR2MUL8_9ASPA</name>
<evidence type="ECO:0000313" key="10">
    <source>
        <dbReference type="Proteomes" id="UP001412067"/>
    </source>
</evidence>
<proteinExistence type="inferred from homology"/>
<reference evidence="9 10" key="1">
    <citation type="journal article" date="2022" name="Nat. Plants">
        <title>Genomes of leafy and leafless Platanthera orchids illuminate the evolution of mycoheterotrophy.</title>
        <authorList>
            <person name="Li M.H."/>
            <person name="Liu K.W."/>
            <person name="Li Z."/>
            <person name="Lu H.C."/>
            <person name="Ye Q.L."/>
            <person name="Zhang D."/>
            <person name="Wang J.Y."/>
            <person name="Li Y.F."/>
            <person name="Zhong Z.M."/>
            <person name="Liu X."/>
            <person name="Yu X."/>
            <person name="Liu D.K."/>
            <person name="Tu X.D."/>
            <person name="Liu B."/>
            <person name="Hao Y."/>
            <person name="Liao X.Y."/>
            <person name="Jiang Y.T."/>
            <person name="Sun W.H."/>
            <person name="Chen J."/>
            <person name="Chen Y.Q."/>
            <person name="Ai Y."/>
            <person name="Zhai J.W."/>
            <person name="Wu S.S."/>
            <person name="Zhou Z."/>
            <person name="Hsiao Y.Y."/>
            <person name="Wu W.L."/>
            <person name="Chen Y.Y."/>
            <person name="Lin Y.F."/>
            <person name="Hsu J.L."/>
            <person name="Li C.Y."/>
            <person name="Wang Z.W."/>
            <person name="Zhao X."/>
            <person name="Zhong W.Y."/>
            <person name="Ma X.K."/>
            <person name="Ma L."/>
            <person name="Huang J."/>
            <person name="Chen G.Z."/>
            <person name="Huang M.Z."/>
            <person name="Huang L."/>
            <person name="Peng D.H."/>
            <person name="Luo Y.B."/>
            <person name="Zou S.Q."/>
            <person name="Chen S.P."/>
            <person name="Lan S."/>
            <person name="Tsai W.C."/>
            <person name="Van de Peer Y."/>
            <person name="Liu Z.J."/>
        </authorList>
    </citation>
    <scope>NUCLEOTIDE SEQUENCE [LARGE SCALE GENOMIC DNA]</scope>
    <source>
        <strain evidence="9">Lor288</strain>
    </source>
</reference>
<evidence type="ECO:0000256" key="5">
    <source>
        <dbReference type="ARBA" id="ARBA00022786"/>
    </source>
</evidence>
<keyword evidence="4" id="KW-0645">Protease</keyword>
<accession>A0ABR2MUL8</accession>
<dbReference type="InterPro" id="IPR050164">
    <property type="entry name" value="Peptidase_C19"/>
</dbReference>
<dbReference type="InterPro" id="IPR038765">
    <property type="entry name" value="Papain-like_cys_pep_sf"/>
</dbReference>
<dbReference type="Proteomes" id="UP001412067">
    <property type="component" value="Unassembled WGS sequence"/>
</dbReference>
<dbReference type="Gene3D" id="3.90.70.10">
    <property type="entry name" value="Cysteine proteinases"/>
    <property type="match status" value="1"/>
</dbReference>
<dbReference type="InterPro" id="IPR001394">
    <property type="entry name" value="Peptidase_C19_UCH"/>
</dbReference>
<dbReference type="InterPro" id="IPR028889">
    <property type="entry name" value="USP"/>
</dbReference>
<organism evidence="9 10">
    <name type="scientific">Platanthera guangdongensis</name>
    <dbReference type="NCBI Taxonomy" id="2320717"/>
    <lineage>
        <taxon>Eukaryota</taxon>
        <taxon>Viridiplantae</taxon>
        <taxon>Streptophyta</taxon>
        <taxon>Embryophyta</taxon>
        <taxon>Tracheophyta</taxon>
        <taxon>Spermatophyta</taxon>
        <taxon>Magnoliopsida</taxon>
        <taxon>Liliopsida</taxon>
        <taxon>Asparagales</taxon>
        <taxon>Orchidaceae</taxon>
        <taxon>Orchidoideae</taxon>
        <taxon>Orchideae</taxon>
        <taxon>Orchidinae</taxon>
        <taxon>Platanthera</taxon>
    </lineage>
</organism>
<comment type="similarity">
    <text evidence="2">Belongs to the peptidase C19 family.</text>
</comment>
<dbReference type="InterPro" id="IPR012337">
    <property type="entry name" value="RNaseH-like_sf"/>
</dbReference>
<dbReference type="PANTHER" id="PTHR24006">
    <property type="entry name" value="UBIQUITIN CARBOXYL-TERMINAL HYDROLASE"/>
    <property type="match status" value="1"/>
</dbReference>
<dbReference type="Pfam" id="PF00443">
    <property type="entry name" value="UCH"/>
    <property type="match status" value="1"/>
</dbReference>
<dbReference type="GO" id="GO:0016787">
    <property type="term" value="F:hydrolase activity"/>
    <property type="evidence" value="ECO:0007669"/>
    <property type="project" value="UniProtKB-KW"/>
</dbReference>
<protein>
    <recommendedName>
        <fullName evidence="3">ubiquitinyl hydrolase 1</fullName>
        <ecNumber evidence="3">3.4.19.12</ecNumber>
    </recommendedName>
</protein>
<dbReference type="EMBL" id="JBBWWR010000005">
    <property type="protein sequence ID" value="KAK8967309.1"/>
    <property type="molecule type" value="Genomic_DNA"/>
</dbReference>
<dbReference type="PROSITE" id="PS50235">
    <property type="entry name" value="USP_3"/>
    <property type="match status" value="1"/>
</dbReference>
<evidence type="ECO:0000313" key="9">
    <source>
        <dbReference type="EMBL" id="KAK8967309.1"/>
    </source>
</evidence>
<evidence type="ECO:0000256" key="2">
    <source>
        <dbReference type="ARBA" id="ARBA00009085"/>
    </source>
</evidence>
<dbReference type="SUPFAM" id="SSF53098">
    <property type="entry name" value="Ribonuclease H-like"/>
    <property type="match status" value="1"/>
</dbReference>
<keyword evidence="10" id="KW-1185">Reference proteome</keyword>
<comment type="catalytic activity">
    <reaction evidence="1">
        <text>Thiol-dependent hydrolysis of ester, thioester, amide, peptide and isopeptide bonds formed by the C-terminal Gly of ubiquitin (a 76-residue protein attached to proteins as an intracellular targeting signal).</text>
        <dbReference type="EC" id="3.4.19.12"/>
    </reaction>
</comment>
<keyword evidence="7" id="KW-0788">Thiol protease</keyword>
<dbReference type="EC" id="3.4.19.12" evidence="3"/>
<dbReference type="PROSITE" id="PS00973">
    <property type="entry name" value="USP_2"/>
    <property type="match status" value="1"/>
</dbReference>
<evidence type="ECO:0000256" key="6">
    <source>
        <dbReference type="ARBA" id="ARBA00022801"/>
    </source>
</evidence>
<evidence type="ECO:0000256" key="7">
    <source>
        <dbReference type="ARBA" id="ARBA00022807"/>
    </source>
</evidence>
<dbReference type="SUPFAM" id="SSF54001">
    <property type="entry name" value="Cysteine proteinases"/>
    <property type="match status" value="1"/>
</dbReference>
<evidence type="ECO:0000256" key="1">
    <source>
        <dbReference type="ARBA" id="ARBA00000707"/>
    </source>
</evidence>
<comment type="caution">
    <text evidence="9">The sequence shown here is derived from an EMBL/GenBank/DDBJ whole genome shotgun (WGS) entry which is preliminary data.</text>
</comment>
<keyword evidence="6 9" id="KW-0378">Hydrolase</keyword>
<dbReference type="PANTHER" id="PTHR24006:SF888">
    <property type="entry name" value="UBIQUITIN CARBOXYL-TERMINAL HYDROLASE 30"/>
    <property type="match status" value="1"/>
</dbReference>
<evidence type="ECO:0000256" key="3">
    <source>
        <dbReference type="ARBA" id="ARBA00012759"/>
    </source>
</evidence>
<keyword evidence="5" id="KW-0833">Ubl conjugation pathway</keyword>
<feature type="domain" description="USP" evidence="8">
    <location>
        <begin position="117"/>
        <end position="622"/>
    </location>
</feature>
<gene>
    <name evidence="9" type="primary">UBP27</name>
    <name evidence="9" type="ORF">KSP40_PGU010395</name>
</gene>
<evidence type="ECO:0000259" key="8">
    <source>
        <dbReference type="PROSITE" id="PS50235"/>
    </source>
</evidence>